<dbReference type="GO" id="GO:0016491">
    <property type="term" value="F:oxidoreductase activity"/>
    <property type="evidence" value="ECO:0007669"/>
    <property type="project" value="InterPro"/>
</dbReference>
<dbReference type="EMBL" id="BMEY01000003">
    <property type="protein sequence ID" value="GGA66196.1"/>
    <property type="molecule type" value="Genomic_DNA"/>
</dbReference>
<dbReference type="PANTHER" id="PTHR43745:SF2">
    <property type="entry name" value="NITROREDUCTASE MJ1384-RELATED"/>
    <property type="match status" value="1"/>
</dbReference>
<dbReference type="Proteomes" id="UP000613512">
    <property type="component" value="Unassembled WGS sequence"/>
</dbReference>
<sequence length="528" mass="60661">MENLKSNTTLAKKFALQQSINRYENQYVIPKIYGVKQPTPFKVYHHDTKKVPLHSINWRRESNIWELFFKKNNGKVNNLQMEQLSSFLFYAYGLLRFEILHAWELHRGVASARCLYPTDVYIAVPKGYSCSLEAGIYYYNPLYHELNLVRSGNWIDTILNACGYELEDSKELIVCTATNFGRTAFYYADFAYRLTSQEVGLAEENIVLSAKNHGFDVHIFHQFIDEEVNGIFGISGAEESAMGIILLKRFNNKLIRKKTLRNPFNDPSTSIVKKDSYLDVKWYPKLIELNQSSFLEELSTEDILQEPIIENRKKENKNAIIPLITSLDSLPDRDITFAWRNRNSGDSVYLNPSHDHMSFSHFSTIMATCSLTEINQMEHISPYQHIKLILAINSVEGVKPGVYEYDPQNHCLIELIIKPVSIELQKTYVKDNINMNGISFCVFPVVNYQKAFELNANRGYRIVNILGGHLAQRFDIASAGLGYGVRCSDSLNENEANRMLGINYPEQPLMHIIVFNPRTNLTFGNSII</sequence>
<accession>A0A916RQF5</accession>
<protein>
    <recommendedName>
        <fullName evidence="1">Nitroreductase domain-containing protein</fullName>
    </recommendedName>
</protein>
<keyword evidence="3" id="KW-1185">Reference proteome</keyword>
<dbReference type="SUPFAM" id="SSF55469">
    <property type="entry name" value="FMN-dependent nitroreductase-like"/>
    <property type="match status" value="1"/>
</dbReference>
<gene>
    <name evidence="2" type="ORF">GCM10008025_07540</name>
</gene>
<reference evidence="2" key="1">
    <citation type="journal article" date="2014" name="Int. J. Syst. Evol. Microbiol.">
        <title>Complete genome sequence of Corynebacterium casei LMG S-19264T (=DSM 44701T), isolated from a smear-ripened cheese.</title>
        <authorList>
            <consortium name="US DOE Joint Genome Institute (JGI-PGF)"/>
            <person name="Walter F."/>
            <person name="Albersmeier A."/>
            <person name="Kalinowski J."/>
            <person name="Ruckert C."/>
        </authorList>
    </citation>
    <scope>NUCLEOTIDE SEQUENCE</scope>
    <source>
        <strain evidence="2">CGMCC 1.12408</strain>
    </source>
</reference>
<dbReference type="InterPro" id="IPR029479">
    <property type="entry name" value="Nitroreductase"/>
</dbReference>
<dbReference type="Pfam" id="PF00881">
    <property type="entry name" value="Nitroreductase"/>
    <property type="match status" value="1"/>
</dbReference>
<proteinExistence type="predicted"/>
<name>A0A916RQF5_9BACI</name>
<dbReference type="PANTHER" id="PTHR43745">
    <property type="entry name" value="NITROREDUCTASE MJ1384-RELATED"/>
    <property type="match status" value="1"/>
</dbReference>
<dbReference type="InterPro" id="IPR000415">
    <property type="entry name" value="Nitroreductase-like"/>
</dbReference>
<dbReference type="AlphaFoldDB" id="A0A916RQF5"/>
<dbReference type="InterPro" id="IPR052544">
    <property type="entry name" value="Bacteriocin_Proc_Enz"/>
</dbReference>
<organism evidence="2 3">
    <name type="scientific">Ornithinibacillus halotolerans</name>
    <dbReference type="NCBI Taxonomy" id="1274357"/>
    <lineage>
        <taxon>Bacteria</taxon>
        <taxon>Bacillati</taxon>
        <taxon>Bacillota</taxon>
        <taxon>Bacilli</taxon>
        <taxon>Bacillales</taxon>
        <taxon>Bacillaceae</taxon>
        <taxon>Ornithinibacillus</taxon>
    </lineage>
</organism>
<dbReference type="RefSeq" id="WP_188383358.1">
    <property type="nucleotide sequence ID" value="NZ_BMEY01000003.1"/>
</dbReference>
<evidence type="ECO:0000313" key="3">
    <source>
        <dbReference type="Proteomes" id="UP000613512"/>
    </source>
</evidence>
<feature type="domain" description="Nitroreductase" evidence="1">
    <location>
        <begin position="161"/>
        <end position="244"/>
    </location>
</feature>
<dbReference type="CDD" id="cd02142">
    <property type="entry name" value="McbC_SagB-like_oxidoreductase"/>
    <property type="match status" value="1"/>
</dbReference>
<dbReference type="Gene3D" id="3.40.109.10">
    <property type="entry name" value="NADH Oxidase"/>
    <property type="match status" value="2"/>
</dbReference>
<evidence type="ECO:0000313" key="2">
    <source>
        <dbReference type="EMBL" id="GGA66196.1"/>
    </source>
</evidence>
<evidence type="ECO:0000259" key="1">
    <source>
        <dbReference type="Pfam" id="PF00881"/>
    </source>
</evidence>
<comment type="caution">
    <text evidence="2">The sequence shown here is derived from an EMBL/GenBank/DDBJ whole genome shotgun (WGS) entry which is preliminary data.</text>
</comment>
<reference evidence="2" key="2">
    <citation type="submission" date="2020-09" db="EMBL/GenBank/DDBJ databases">
        <authorList>
            <person name="Sun Q."/>
            <person name="Zhou Y."/>
        </authorList>
    </citation>
    <scope>NUCLEOTIDE SEQUENCE</scope>
    <source>
        <strain evidence="2">CGMCC 1.12408</strain>
    </source>
</reference>